<evidence type="ECO:0000256" key="2">
    <source>
        <dbReference type="ARBA" id="ARBA00023015"/>
    </source>
</evidence>
<evidence type="ECO:0000256" key="5">
    <source>
        <dbReference type="ARBA" id="ARBA00023242"/>
    </source>
</evidence>
<keyword evidence="4" id="KW-0804">Transcription</keyword>
<dbReference type="AlphaFoldDB" id="A0A482CVK9"/>
<feature type="region of interest" description="Disordered" evidence="6">
    <location>
        <begin position="284"/>
        <end position="326"/>
    </location>
</feature>
<dbReference type="PANTHER" id="PTHR31429:SF106">
    <property type="entry name" value="WRKY TRANSCRIPTION FACTOR 31-RELATED"/>
    <property type="match status" value="1"/>
</dbReference>
<dbReference type="SUPFAM" id="SSF118290">
    <property type="entry name" value="WRKY DNA-binding domain"/>
    <property type="match status" value="1"/>
</dbReference>
<dbReference type="PANTHER" id="PTHR31429">
    <property type="entry name" value="WRKY TRANSCRIPTION FACTOR 36-RELATED"/>
    <property type="match status" value="1"/>
</dbReference>
<dbReference type="PROSITE" id="PS50811">
    <property type="entry name" value="WRKY"/>
    <property type="match status" value="1"/>
</dbReference>
<dbReference type="InterPro" id="IPR044810">
    <property type="entry name" value="WRKY_plant"/>
</dbReference>
<comment type="subcellular location">
    <subcellularLocation>
        <location evidence="1">Nucleus</location>
    </subcellularLocation>
</comment>
<dbReference type="GO" id="GO:0005634">
    <property type="term" value="C:nucleus"/>
    <property type="evidence" value="ECO:0007669"/>
    <property type="project" value="UniProtKB-SubCell"/>
</dbReference>
<dbReference type="Gene3D" id="2.20.25.80">
    <property type="entry name" value="WRKY domain"/>
    <property type="match status" value="1"/>
</dbReference>
<keyword evidence="5" id="KW-0539">Nucleus</keyword>
<evidence type="ECO:0000259" key="7">
    <source>
        <dbReference type="PROSITE" id="PS50811"/>
    </source>
</evidence>
<name>A0A482CVK9_PINMS</name>
<accession>A0A482CVK9</accession>
<feature type="compositionally biased region" description="Polar residues" evidence="6">
    <location>
        <begin position="305"/>
        <end position="317"/>
    </location>
</feature>
<feature type="domain" description="WRKY" evidence="7">
    <location>
        <begin position="167"/>
        <end position="233"/>
    </location>
</feature>
<protein>
    <submittedName>
        <fullName evidence="8">WRKY164</fullName>
    </submittedName>
</protein>
<keyword evidence="3" id="KW-0238">DNA-binding</keyword>
<dbReference type="Pfam" id="PF03106">
    <property type="entry name" value="WRKY"/>
    <property type="match status" value="1"/>
</dbReference>
<organism evidence="8">
    <name type="scientific">Pinus massoniana</name>
    <name type="common">Chinese red pine</name>
    <dbReference type="NCBI Taxonomy" id="88730"/>
    <lineage>
        <taxon>Eukaryota</taxon>
        <taxon>Viridiplantae</taxon>
        <taxon>Streptophyta</taxon>
        <taxon>Embryophyta</taxon>
        <taxon>Tracheophyta</taxon>
        <taxon>Spermatophyta</taxon>
        <taxon>Pinopsida</taxon>
        <taxon>Pinidae</taxon>
        <taxon>Conifers I</taxon>
        <taxon>Pinales</taxon>
        <taxon>Pinaceae</taxon>
        <taxon>Pinus</taxon>
        <taxon>Pinus subgen. Pinus</taxon>
    </lineage>
</organism>
<dbReference type="GO" id="GO:0043565">
    <property type="term" value="F:sequence-specific DNA binding"/>
    <property type="evidence" value="ECO:0007669"/>
    <property type="project" value="InterPro"/>
</dbReference>
<evidence type="ECO:0000256" key="4">
    <source>
        <dbReference type="ARBA" id="ARBA00023163"/>
    </source>
</evidence>
<sequence length="387" mass="42998">MESQKIQMTLVVAEINRVNEENKKLMSVLKSMNSKCKYLQKHITSLVQQPKCIDENEIFNPLCLGSMNVDFGREVSLQSDQSSSCNERGEEKEKIAKFMDDLKLPSKKRKINYMQLEQTDNEITPSMDESPCHHGQSPNKKLQVPNKGFSEQRAAAKKRIVAERTRSEKSAGSDGCQWRKYGQKMTRNNPLPRSYYKCAWAPACPVKKQVQRCAQDPTIVITTYEGEHTHSVSPLAMAVMHAGSSNQLIGEGMNTENVVADNQFIPCIATVSTSSTFPTITLDLTDDRPSRPSLQLQPPHLTAGRFQQSSPLSSDMGQVSDHNERGNYSSMMQDYLASIKADPNFTAALSVAIEGSLLEMGDPVRGIMPKFPPARQCANGSSQKAFA</sequence>
<dbReference type="InterPro" id="IPR036576">
    <property type="entry name" value="WRKY_dom_sf"/>
</dbReference>
<evidence type="ECO:0000313" key="8">
    <source>
        <dbReference type="EMBL" id="QBL97996.1"/>
    </source>
</evidence>
<keyword evidence="2" id="KW-0805">Transcription regulation</keyword>
<dbReference type="EMBL" id="MH579749">
    <property type="protein sequence ID" value="QBL97996.1"/>
    <property type="molecule type" value="mRNA"/>
</dbReference>
<reference evidence="8" key="1">
    <citation type="submission" date="2018-07" db="EMBL/GenBank/DDBJ databases">
        <title>Cloning of Phosphorus Transport-Related Gene PmWRKY164 from Pinus massoniana and its Transformation.</title>
        <authorList>
            <person name="Wang Q."/>
        </authorList>
    </citation>
    <scope>NUCLEOTIDE SEQUENCE</scope>
</reference>
<evidence type="ECO:0000256" key="1">
    <source>
        <dbReference type="ARBA" id="ARBA00004123"/>
    </source>
</evidence>
<proteinExistence type="evidence at transcript level"/>
<evidence type="ECO:0000256" key="3">
    <source>
        <dbReference type="ARBA" id="ARBA00023125"/>
    </source>
</evidence>
<dbReference type="InterPro" id="IPR003657">
    <property type="entry name" value="WRKY_dom"/>
</dbReference>
<dbReference type="GO" id="GO:0003700">
    <property type="term" value="F:DNA-binding transcription factor activity"/>
    <property type="evidence" value="ECO:0007669"/>
    <property type="project" value="InterPro"/>
</dbReference>
<evidence type="ECO:0000256" key="6">
    <source>
        <dbReference type="SAM" id="MobiDB-lite"/>
    </source>
</evidence>
<dbReference type="SMART" id="SM00774">
    <property type="entry name" value="WRKY"/>
    <property type="match status" value="1"/>
</dbReference>